<evidence type="ECO:0000256" key="1">
    <source>
        <dbReference type="ARBA" id="ARBA00022603"/>
    </source>
</evidence>
<dbReference type="EMBL" id="SPDV01000021">
    <property type="protein sequence ID" value="TFI57991.1"/>
    <property type="molecule type" value="Genomic_DNA"/>
</dbReference>
<evidence type="ECO:0000259" key="3">
    <source>
        <dbReference type="Pfam" id="PF13649"/>
    </source>
</evidence>
<name>A0A4Y8ZPQ9_9SPHN</name>
<dbReference type="Gene3D" id="3.40.50.150">
    <property type="entry name" value="Vaccinia Virus protein VP39"/>
    <property type="match status" value="1"/>
</dbReference>
<keyword evidence="1 4" id="KW-0489">Methyltransferase</keyword>
<comment type="caution">
    <text evidence="4">The sequence shown here is derived from an EMBL/GenBank/DDBJ whole genome shotgun (WGS) entry which is preliminary data.</text>
</comment>
<dbReference type="Proteomes" id="UP000298213">
    <property type="component" value="Unassembled WGS sequence"/>
</dbReference>
<dbReference type="SUPFAM" id="SSF53335">
    <property type="entry name" value="S-adenosyl-L-methionine-dependent methyltransferases"/>
    <property type="match status" value="1"/>
</dbReference>
<organism evidence="4 5">
    <name type="scientific">Sphingomonas parva</name>
    <dbReference type="NCBI Taxonomy" id="2555898"/>
    <lineage>
        <taxon>Bacteria</taxon>
        <taxon>Pseudomonadati</taxon>
        <taxon>Pseudomonadota</taxon>
        <taxon>Alphaproteobacteria</taxon>
        <taxon>Sphingomonadales</taxon>
        <taxon>Sphingomonadaceae</taxon>
        <taxon>Sphingomonas</taxon>
    </lineage>
</organism>
<accession>A0A4Y8ZPQ9</accession>
<protein>
    <submittedName>
        <fullName evidence="4">Class I SAM-dependent methyltransferase</fullName>
    </submittedName>
</protein>
<dbReference type="GO" id="GO:0008168">
    <property type="term" value="F:methyltransferase activity"/>
    <property type="evidence" value="ECO:0007669"/>
    <property type="project" value="UniProtKB-KW"/>
</dbReference>
<dbReference type="CDD" id="cd02440">
    <property type="entry name" value="AdoMet_MTases"/>
    <property type="match status" value="1"/>
</dbReference>
<dbReference type="Pfam" id="PF13649">
    <property type="entry name" value="Methyltransf_25"/>
    <property type="match status" value="1"/>
</dbReference>
<dbReference type="GO" id="GO:0032259">
    <property type="term" value="P:methylation"/>
    <property type="evidence" value="ECO:0007669"/>
    <property type="project" value="UniProtKB-KW"/>
</dbReference>
<sequence length="280" mass="29880">MGVTQSANGQAIVWNGDAGRAWVEAQDLLDTLFAPIETLLADEVAAIAPRDVLDVGCGTGATTISFARRLGAGGHVVGVDISEAMIEAARERASAARIDAAFLCADAATHGFETAAFDTVASRFGVMFFDDPVRALANLRRAVRAGGALRFLVWRGMADNPFMVAAERAAAPLLPDLPPRHDDAPGQFGFADPVRVRRLHEQAGWSAVEVRPVDFPCSMAEADLETYFTRLGPVARVLGTLDETLRARVVEAVRAAFEPYVHGDEVRFTAACWLVSATAA</sequence>
<evidence type="ECO:0000313" key="5">
    <source>
        <dbReference type="Proteomes" id="UP000298213"/>
    </source>
</evidence>
<dbReference type="AlphaFoldDB" id="A0A4Y8ZPQ9"/>
<evidence type="ECO:0000313" key="4">
    <source>
        <dbReference type="EMBL" id="TFI57991.1"/>
    </source>
</evidence>
<evidence type="ECO:0000256" key="2">
    <source>
        <dbReference type="ARBA" id="ARBA00022679"/>
    </source>
</evidence>
<dbReference type="PANTHER" id="PTHR43861">
    <property type="entry name" value="TRANS-ACONITATE 2-METHYLTRANSFERASE-RELATED"/>
    <property type="match status" value="1"/>
</dbReference>
<dbReference type="RefSeq" id="WP_135087230.1">
    <property type="nucleotide sequence ID" value="NZ_SPDV01000021.1"/>
</dbReference>
<dbReference type="InterPro" id="IPR041698">
    <property type="entry name" value="Methyltransf_25"/>
</dbReference>
<keyword evidence="5" id="KW-1185">Reference proteome</keyword>
<dbReference type="OrthoDB" id="9777638at2"/>
<reference evidence="4 5" key="1">
    <citation type="submission" date="2019-03" db="EMBL/GenBank/DDBJ databases">
        <title>Genome sequence of Sphingomonas sp. 17J27-24.</title>
        <authorList>
            <person name="Kim M."/>
            <person name="Maeng S."/>
            <person name="Sathiyaraj S."/>
        </authorList>
    </citation>
    <scope>NUCLEOTIDE SEQUENCE [LARGE SCALE GENOMIC DNA]</scope>
    <source>
        <strain evidence="4 5">17J27-24</strain>
    </source>
</reference>
<feature type="domain" description="Methyltransferase" evidence="3">
    <location>
        <begin position="52"/>
        <end position="147"/>
    </location>
</feature>
<keyword evidence="2 4" id="KW-0808">Transferase</keyword>
<proteinExistence type="predicted"/>
<dbReference type="PANTHER" id="PTHR43861:SF1">
    <property type="entry name" value="TRANS-ACONITATE 2-METHYLTRANSFERASE"/>
    <property type="match status" value="1"/>
</dbReference>
<dbReference type="InterPro" id="IPR029063">
    <property type="entry name" value="SAM-dependent_MTases_sf"/>
</dbReference>
<gene>
    <name evidence="4" type="ORF">E2493_12405</name>
</gene>